<keyword evidence="3" id="KW-0276">Fatty acid metabolism</keyword>
<proteinExistence type="predicted"/>
<sequence length="690" mass="73347">MPVSISRLHGAVVLRLSNGAVNALSIGNGFVAELRSAFEEAVSDPTSEAIIIAGEGRMFCGGADISDFDGDHAQFAQLRDTLLLIENSPKPVIIAIHGMALGGGLELALAGHVRVAQKGAKFALPEISLGLLPGAGGTQRLPRLIGARAALGMMLSGKPMSADEALALGLIDEVIEGDPIEAALSLATRTISARNTGALPVPEDLPDAVHMARAEPDDGRRGGAVAAVIDCVAALPEGLEAGLALEARVFEQLILSEASRGLRHAFFGERQVARIPGLPKDVSPRSIASVGIVGGGLMGTGIALALLNAGMTVTMVEARPEALEKAQANIRKTIQRDVDKRRIDTATADRRVAAFSQAPDIDALSDVDLVIEAVFEDMSAKKAVFSALDAVVRPDTILASNTSTLDLDEIASFVRDPSRVVGLHFFSPANVMRLLEVVRGEKTAPDVLATALSFSKAIGKIGVVSGVCDGFIGNRIFEEYLRQVYFLLEEGALPQQIDAALERWGMAMGPCRTMDLVGQDIGWAIRKRRTAQFPDQPYSGVIDRICEIGRFGQKTGAGFYLYRDGRTAEVDPAIDKLVVDYSAEIGLTRREIGDGEILSRCLLAMINEGARILGEGIAYRPVDIDVVYLHGYGFPRDRGGPMFQADIQSLPLVLDQVSAFGQARNGWAFTPAPLLETLAGERGSFEQLNG</sequence>
<organism evidence="15 16">
    <name type="scientific">Sphingomonas gei</name>
    <dbReference type="NCBI Taxonomy" id="1395960"/>
    <lineage>
        <taxon>Bacteria</taxon>
        <taxon>Pseudomonadati</taxon>
        <taxon>Pseudomonadota</taxon>
        <taxon>Alphaproteobacteria</taxon>
        <taxon>Sphingomonadales</taxon>
        <taxon>Sphingomonadaceae</taxon>
        <taxon>Sphingomonas</taxon>
    </lineage>
</organism>
<evidence type="ECO:0000256" key="1">
    <source>
        <dbReference type="ARBA" id="ARBA00004275"/>
    </source>
</evidence>
<comment type="pathway">
    <text evidence="2">Lipid metabolism; fatty acid beta-oxidation.</text>
</comment>
<dbReference type="OrthoDB" id="9771883at2"/>
<dbReference type="FunFam" id="1.10.1040.50:FF:000006">
    <property type="entry name" value="Peroxisomal bifunctional enzyme"/>
    <property type="match status" value="1"/>
</dbReference>
<evidence type="ECO:0000259" key="13">
    <source>
        <dbReference type="Pfam" id="PF00725"/>
    </source>
</evidence>
<comment type="catalytic activity">
    <reaction evidence="12">
        <text>a (3S)-3-hydroxyacyl-CoA + NAD(+) = a 3-oxoacyl-CoA + NADH + H(+)</text>
        <dbReference type="Rhea" id="RHEA:22432"/>
        <dbReference type="ChEBI" id="CHEBI:15378"/>
        <dbReference type="ChEBI" id="CHEBI:57318"/>
        <dbReference type="ChEBI" id="CHEBI:57540"/>
        <dbReference type="ChEBI" id="CHEBI:57945"/>
        <dbReference type="ChEBI" id="CHEBI:90726"/>
        <dbReference type="EC" id="1.1.1.35"/>
    </reaction>
</comment>
<keyword evidence="5" id="KW-0560">Oxidoreductase</keyword>
<dbReference type="SUPFAM" id="SSF52096">
    <property type="entry name" value="ClpP/crotonase"/>
    <property type="match status" value="1"/>
</dbReference>
<dbReference type="Pfam" id="PF00725">
    <property type="entry name" value="3HCDH"/>
    <property type="match status" value="1"/>
</dbReference>
<dbReference type="CDD" id="cd06558">
    <property type="entry name" value="crotonase-like"/>
    <property type="match status" value="1"/>
</dbReference>
<evidence type="ECO:0000313" key="16">
    <source>
        <dbReference type="Proteomes" id="UP000306147"/>
    </source>
</evidence>
<protein>
    <submittedName>
        <fullName evidence="15">3-hydroxyacyl-CoA dehydrogenase</fullName>
    </submittedName>
</protein>
<keyword evidence="6" id="KW-0520">NAD</keyword>
<dbReference type="GO" id="GO:0004300">
    <property type="term" value="F:enoyl-CoA hydratase activity"/>
    <property type="evidence" value="ECO:0007669"/>
    <property type="project" value="UniProtKB-ARBA"/>
</dbReference>
<dbReference type="Gene3D" id="3.90.226.10">
    <property type="entry name" value="2-enoyl-CoA Hydratase, Chain A, domain 1"/>
    <property type="match status" value="1"/>
</dbReference>
<evidence type="ECO:0000256" key="11">
    <source>
        <dbReference type="ARBA" id="ARBA00023268"/>
    </source>
</evidence>
<keyword evidence="10" id="KW-0456">Lyase</keyword>
<evidence type="ECO:0000256" key="6">
    <source>
        <dbReference type="ARBA" id="ARBA00023027"/>
    </source>
</evidence>
<name>A0A4S1WZR6_9SPHN</name>
<dbReference type="InterPro" id="IPR036291">
    <property type="entry name" value="NAD(P)-bd_dom_sf"/>
</dbReference>
<keyword evidence="11" id="KW-0511">Multifunctional enzyme</keyword>
<evidence type="ECO:0000256" key="7">
    <source>
        <dbReference type="ARBA" id="ARBA00023098"/>
    </source>
</evidence>
<dbReference type="RefSeq" id="WP_135965592.1">
    <property type="nucleotide sequence ID" value="NZ_SRXT01000009.1"/>
</dbReference>
<keyword evidence="8" id="KW-0576">Peroxisome</keyword>
<dbReference type="SUPFAM" id="SSF51735">
    <property type="entry name" value="NAD(P)-binding Rossmann-fold domains"/>
    <property type="match status" value="1"/>
</dbReference>
<keyword evidence="9" id="KW-0413">Isomerase</keyword>
<dbReference type="Gene3D" id="1.10.1040.50">
    <property type="match status" value="1"/>
</dbReference>
<dbReference type="SUPFAM" id="SSF48179">
    <property type="entry name" value="6-phosphogluconate dehydrogenase C-terminal domain-like"/>
    <property type="match status" value="2"/>
</dbReference>
<evidence type="ECO:0000313" key="15">
    <source>
        <dbReference type="EMBL" id="TGX49099.1"/>
    </source>
</evidence>
<dbReference type="AlphaFoldDB" id="A0A4S1WZR6"/>
<keyword evidence="4" id="KW-0442">Lipid degradation</keyword>
<dbReference type="Gene3D" id="3.40.50.720">
    <property type="entry name" value="NAD(P)-binding Rossmann-like Domain"/>
    <property type="match status" value="1"/>
</dbReference>
<evidence type="ECO:0000256" key="4">
    <source>
        <dbReference type="ARBA" id="ARBA00022963"/>
    </source>
</evidence>
<dbReference type="InterPro" id="IPR006108">
    <property type="entry name" value="3HC_DH_C"/>
</dbReference>
<accession>A0A4S1WZR6</accession>
<evidence type="ECO:0000256" key="12">
    <source>
        <dbReference type="ARBA" id="ARBA00049556"/>
    </source>
</evidence>
<dbReference type="Pfam" id="PF02737">
    <property type="entry name" value="3HCDH_N"/>
    <property type="match status" value="1"/>
</dbReference>
<dbReference type="GO" id="GO:0006635">
    <property type="term" value="P:fatty acid beta-oxidation"/>
    <property type="evidence" value="ECO:0007669"/>
    <property type="project" value="UniProtKB-UniPathway"/>
</dbReference>
<dbReference type="InterPro" id="IPR001753">
    <property type="entry name" value="Enoyl-CoA_hydra/iso"/>
</dbReference>
<keyword evidence="16" id="KW-1185">Reference proteome</keyword>
<gene>
    <name evidence="15" type="ORF">E5A73_19830</name>
</gene>
<comment type="caution">
    <text evidence="15">The sequence shown here is derived from an EMBL/GenBank/DDBJ whole genome shotgun (WGS) entry which is preliminary data.</text>
</comment>
<evidence type="ECO:0000256" key="2">
    <source>
        <dbReference type="ARBA" id="ARBA00005005"/>
    </source>
</evidence>
<evidence type="ECO:0000259" key="14">
    <source>
        <dbReference type="Pfam" id="PF02737"/>
    </source>
</evidence>
<dbReference type="UniPathway" id="UPA00659"/>
<dbReference type="InterPro" id="IPR029045">
    <property type="entry name" value="ClpP/crotonase-like_dom_sf"/>
</dbReference>
<comment type="subcellular location">
    <subcellularLocation>
        <location evidence="1">Peroxisome</location>
    </subcellularLocation>
</comment>
<dbReference type="GO" id="GO:0003857">
    <property type="term" value="F:(3S)-3-hydroxyacyl-CoA dehydrogenase (NAD+) activity"/>
    <property type="evidence" value="ECO:0007669"/>
    <property type="project" value="UniProtKB-EC"/>
</dbReference>
<evidence type="ECO:0000256" key="10">
    <source>
        <dbReference type="ARBA" id="ARBA00023239"/>
    </source>
</evidence>
<evidence type="ECO:0000256" key="9">
    <source>
        <dbReference type="ARBA" id="ARBA00023235"/>
    </source>
</evidence>
<keyword evidence="7" id="KW-0443">Lipid metabolism</keyword>
<dbReference type="EMBL" id="SRXT01000009">
    <property type="protein sequence ID" value="TGX49099.1"/>
    <property type="molecule type" value="Genomic_DNA"/>
</dbReference>
<feature type="domain" description="3-hydroxyacyl-CoA dehydrogenase C-terminal" evidence="13">
    <location>
        <begin position="470"/>
        <end position="562"/>
    </location>
</feature>
<dbReference type="GO" id="GO:0070403">
    <property type="term" value="F:NAD+ binding"/>
    <property type="evidence" value="ECO:0007669"/>
    <property type="project" value="InterPro"/>
</dbReference>
<evidence type="ECO:0000256" key="8">
    <source>
        <dbReference type="ARBA" id="ARBA00023140"/>
    </source>
</evidence>
<evidence type="ECO:0000256" key="5">
    <source>
        <dbReference type="ARBA" id="ARBA00023002"/>
    </source>
</evidence>
<reference evidence="15 16" key="1">
    <citation type="submission" date="2019-04" db="EMBL/GenBank/DDBJ databases">
        <title>Sphingomonas psychrotolerans sp. nov., isolated from soil in the Tianshan Mountains, Xinjiang, China.</title>
        <authorList>
            <person name="Luo Y."/>
            <person name="Sheng H."/>
        </authorList>
    </citation>
    <scope>NUCLEOTIDE SEQUENCE [LARGE SCALE GENOMIC DNA]</scope>
    <source>
        <strain evidence="15 16">ZFGT-11</strain>
    </source>
</reference>
<dbReference type="InterPro" id="IPR006176">
    <property type="entry name" value="3-OHacyl-CoA_DH_NAD-bd"/>
</dbReference>
<feature type="domain" description="3-hydroxyacyl-CoA dehydrogenase NAD binding" evidence="14">
    <location>
        <begin position="290"/>
        <end position="465"/>
    </location>
</feature>
<evidence type="ECO:0000256" key="3">
    <source>
        <dbReference type="ARBA" id="ARBA00022832"/>
    </source>
</evidence>
<dbReference type="Proteomes" id="UP000306147">
    <property type="component" value="Unassembled WGS sequence"/>
</dbReference>
<dbReference type="InterPro" id="IPR008927">
    <property type="entry name" value="6-PGluconate_DH-like_C_sf"/>
</dbReference>
<dbReference type="PANTHER" id="PTHR23309">
    <property type="entry name" value="3-HYDROXYACYL-COA DEHYROGENASE"/>
    <property type="match status" value="1"/>
</dbReference>
<dbReference type="FunFam" id="3.40.50.720:FF:000009">
    <property type="entry name" value="Fatty oxidation complex, alpha subunit"/>
    <property type="match status" value="1"/>
</dbReference>
<dbReference type="Pfam" id="PF00378">
    <property type="entry name" value="ECH_1"/>
    <property type="match status" value="1"/>
</dbReference>
<dbReference type="PANTHER" id="PTHR23309:SF51">
    <property type="entry name" value="3-HYDROXYACYL-COA DEHYDROGENASE-RELATED"/>
    <property type="match status" value="1"/>
</dbReference>
<dbReference type="GO" id="GO:0016853">
    <property type="term" value="F:isomerase activity"/>
    <property type="evidence" value="ECO:0007669"/>
    <property type="project" value="UniProtKB-KW"/>
</dbReference>